<reference evidence="1" key="1">
    <citation type="submission" date="2020-08" db="EMBL/GenBank/DDBJ databases">
        <title>Multicomponent nature underlies the extraordinary mechanical properties of spider dragline silk.</title>
        <authorList>
            <person name="Kono N."/>
            <person name="Nakamura H."/>
            <person name="Mori M."/>
            <person name="Yoshida Y."/>
            <person name="Ohtoshi R."/>
            <person name="Malay A.D."/>
            <person name="Moran D.A.P."/>
            <person name="Tomita M."/>
            <person name="Numata K."/>
            <person name="Arakawa K."/>
        </authorList>
    </citation>
    <scope>NUCLEOTIDE SEQUENCE</scope>
</reference>
<keyword evidence="2" id="KW-1185">Reference proteome</keyword>
<name>A0A8X6NBA0_NEPPI</name>
<feature type="non-terminal residue" evidence="1">
    <location>
        <position position="1"/>
    </location>
</feature>
<evidence type="ECO:0000313" key="1">
    <source>
        <dbReference type="EMBL" id="GFT04487.1"/>
    </source>
</evidence>
<sequence>ESLSYYERNKTKALNQNVHVRSGIRTHAHIRGPEHSILCHRASNCLSLAP</sequence>
<dbReference type="EMBL" id="BMAW01056138">
    <property type="protein sequence ID" value="GFT04487.1"/>
    <property type="molecule type" value="Genomic_DNA"/>
</dbReference>
<organism evidence="1 2">
    <name type="scientific">Nephila pilipes</name>
    <name type="common">Giant wood spider</name>
    <name type="synonym">Nephila maculata</name>
    <dbReference type="NCBI Taxonomy" id="299642"/>
    <lineage>
        <taxon>Eukaryota</taxon>
        <taxon>Metazoa</taxon>
        <taxon>Ecdysozoa</taxon>
        <taxon>Arthropoda</taxon>
        <taxon>Chelicerata</taxon>
        <taxon>Arachnida</taxon>
        <taxon>Araneae</taxon>
        <taxon>Araneomorphae</taxon>
        <taxon>Entelegynae</taxon>
        <taxon>Araneoidea</taxon>
        <taxon>Nephilidae</taxon>
        <taxon>Nephila</taxon>
    </lineage>
</organism>
<evidence type="ECO:0000313" key="2">
    <source>
        <dbReference type="Proteomes" id="UP000887013"/>
    </source>
</evidence>
<dbReference type="AlphaFoldDB" id="A0A8X6NBA0"/>
<protein>
    <submittedName>
        <fullName evidence="1">Uncharacterized protein</fullName>
    </submittedName>
</protein>
<accession>A0A8X6NBA0</accession>
<proteinExistence type="predicted"/>
<dbReference type="OrthoDB" id="6468100at2759"/>
<dbReference type="Proteomes" id="UP000887013">
    <property type="component" value="Unassembled WGS sequence"/>
</dbReference>
<gene>
    <name evidence="1" type="ORF">NPIL_212621</name>
</gene>
<comment type="caution">
    <text evidence="1">The sequence shown here is derived from an EMBL/GenBank/DDBJ whole genome shotgun (WGS) entry which is preliminary data.</text>
</comment>